<proteinExistence type="predicted"/>
<evidence type="ECO:0000313" key="2">
    <source>
        <dbReference type="Proteomes" id="UP000774326"/>
    </source>
</evidence>
<protein>
    <submittedName>
        <fullName evidence="1">Uncharacterized protein</fullName>
    </submittedName>
</protein>
<reference evidence="1" key="1">
    <citation type="journal article" date="2021" name="Open Biol.">
        <title>Shared evolutionary footprints suggest mitochondrial oxidative damage underlies multiple complex I losses in fungi.</title>
        <authorList>
            <person name="Schikora-Tamarit M.A."/>
            <person name="Marcet-Houben M."/>
            <person name="Nosek J."/>
            <person name="Gabaldon T."/>
        </authorList>
    </citation>
    <scope>NUCLEOTIDE SEQUENCE</scope>
    <source>
        <strain evidence="1">CBS2887</strain>
    </source>
</reference>
<organism evidence="1 2">
    <name type="scientific">Wickerhamomyces pijperi</name>
    <name type="common">Yeast</name>
    <name type="synonym">Pichia pijperi</name>
    <dbReference type="NCBI Taxonomy" id="599730"/>
    <lineage>
        <taxon>Eukaryota</taxon>
        <taxon>Fungi</taxon>
        <taxon>Dikarya</taxon>
        <taxon>Ascomycota</taxon>
        <taxon>Saccharomycotina</taxon>
        <taxon>Saccharomycetes</taxon>
        <taxon>Phaffomycetales</taxon>
        <taxon>Wickerhamomycetaceae</taxon>
        <taxon>Wickerhamomyces</taxon>
    </lineage>
</organism>
<comment type="caution">
    <text evidence="1">The sequence shown here is derived from an EMBL/GenBank/DDBJ whole genome shotgun (WGS) entry which is preliminary data.</text>
</comment>
<accession>A0A9P8TR95</accession>
<keyword evidence="2" id="KW-1185">Reference proteome</keyword>
<evidence type="ECO:0000313" key="1">
    <source>
        <dbReference type="EMBL" id="KAH3687696.1"/>
    </source>
</evidence>
<dbReference type="Proteomes" id="UP000774326">
    <property type="component" value="Unassembled WGS sequence"/>
</dbReference>
<gene>
    <name evidence="1" type="ORF">WICPIJ_001319</name>
</gene>
<dbReference type="AlphaFoldDB" id="A0A9P8TR95"/>
<dbReference type="EMBL" id="JAEUBG010000665">
    <property type="protein sequence ID" value="KAH3687696.1"/>
    <property type="molecule type" value="Genomic_DNA"/>
</dbReference>
<name>A0A9P8TR95_WICPI</name>
<reference evidence="1" key="2">
    <citation type="submission" date="2021-01" db="EMBL/GenBank/DDBJ databases">
        <authorList>
            <person name="Schikora-Tamarit M.A."/>
        </authorList>
    </citation>
    <scope>NUCLEOTIDE SEQUENCE</scope>
    <source>
        <strain evidence="1">CBS2887</strain>
    </source>
</reference>
<sequence>MISALVYPSNLWPSNSREETWDSSKATLDFWELVPSRLGKLVFAASKARAEVEKDLTPNLDFVEKVLVCCLTWNTEEKSSVA</sequence>